<dbReference type="PROSITE" id="PS51194">
    <property type="entry name" value="HELICASE_CTER"/>
    <property type="match status" value="2"/>
</dbReference>
<feature type="region of interest" description="Disordered" evidence="11">
    <location>
        <begin position="1137"/>
        <end position="1183"/>
    </location>
</feature>
<name>A0A976FLW7_BRELC</name>
<comment type="caution">
    <text evidence="15">The sequence shown here is derived from an EMBL/GenBank/DDBJ whole genome shotgun (WGS) entry which is preliminary data.</text>
</comment>
<proteinExistence type="predicted"/>
<feature type="compositionally biased region" description="Gly residues" evidence="11">
    <location>
        <begin position="680"/>
        <end position="692"/>
    </location>
</feature>
<evidence type="ECO:0000259" key="14">
    <source>
        <dbReference type="PROSITE" id="PS51195"/>
    </source>
</evidence>
<organism evidence="15 16">
    <name type="scientific">Bremia lactucae</name>
    <name type="common">Lettuce downy mildew</name>
    <dbReference type="NCBI Taxonomy" id="4779"/>
    <lineage>
        <taxon>Eukaryota</taxon>
        <taxon>Sar</taxon>
        <taxon>Stramenopiles</taxon>
        <taxon>Oomycota</taxon>
        <taxon>Peronosporomycetes</taxon>
        <taxon>Peronosporales</taxon>
        <taxon>Peronosporaceae</taxon>
        <taxon>Bremia</taxon>
    </lineage>
</organism>
<evidence type="ECO:0000256" key="7">
    <source>
        <dbReference type="ARBA" id="ARBA00022884"/>
    </source>
</evidence>
<dbReference type="EMBL" id="SHOA02000016">
    <property type="protein sequence ID" value="TDH68816.1"/>
    <property type="molecule type" value="Genomic_DNA"/>
</dbReference>
<reference evidence="15 16" key="1">
    <citation type="journal article" date="2021" name="Genome Biol.">
        <title>AFLAP: assembly-free linkage analysis pipeline using k-mers from genome sequencing data.</title>
        <authorList>
            <person name="Fletcher K."/>
            <person name="Zhang L."/>
            <person name="Gil J."/>
            <person name="Han R."/>
            <person name="Cavanaugh K."/>
            <person name="Michelmore R."/>
        </authorList>
    </citation>
    <scope>NUCLEOTIDE SEQUENCE [LARGE SCALE GENOMIC DNA]</scope>
    <source>
        <strain evidence="15 16">SF5</strain>
    </source>
</reference>
<feature type="region of interest" description="Disordered" evidence="11">
    <location>
        <begin position="1"/>
        <end position="120"/>
    </location>
</feature>
<dbReference type="InterPro" id="IPR014014">
    <property type="entry name" value="RNA_helicase_DEAD_Q_motif"/>
</dbReference>
<dbReference type="SUPFAM" id="SSF53383">
    <property type="entry name" value="PLP-dependent transferases"/>
    <property type="match status" value="1"/>
</dbReference>
<dbReference type="PANTHER" id="PTHR47958">
    <property type="entry name" value="ATP-DEPENDENT RNA HELICASE DBP3"/>
    <property type="match status" value="1"/>
</dbReference>
<comment type="cofactor">
    <cofactor evidence="1">
        <name>pyridoxal 5'-phosphate</name>
        <dbReference type="ChEBI" id="CHEBI:597326"/>
    </cofactor>
</comment>
<dbReference type="GO" id="GO:0016829">
    <property type="term" value="F:lyase activity"/>
    <property type="evidence" value="ECO:0007669"/>
    <property type="project" value="InterPro"/>
</dbReference>
<dbReference type="InterPro" id="IPR027417">
    <property type="entry name" value="P-loop_NTPase"/>
</dbReference>
<dbReference type="SMART" id="SM00490">
    <property type="entry name" value="HELICc"/>
    <property type="match status" value="2"/>
</dbReference>
<dbReference type="GO" id="GO:0003723">
    <property type="term" value="F:RNA binding"/>
    <property type="evidence" value="ECO:0007669"/>
    <property type="project" value="UniProtKB-KW"/>
</dbReference>
<feature type="compositionally biased region" description="Gly residues" evidence="11">
    <location>
        <begin position="570"/>
        <end position="585"/>
    </location>
</feature>
<gene>
    <name evidence="15" type="ORF">CCR75_001406</name>
</gene>
<evidence type="ECO:0000256" key="2">
    <source>
        <dbReference type="ARBA" id="ARBA00012552"/>
    </source>
</evidence>
<feature type="compositionally biased region" description="Basic and acidic residues" evidence="11">
    <location>
        <begin position="90"/>
        <end position="107"/>
    </location>
</feature>
<dbReference type="SUPFAM" id="SSF52540">
    <property type="entry name" value="P-loop containing nucleoside triphosphate hydrolases"/>
    <property type="match status" value="2"/>
</dbReference>
<feature type="domain" description="Helicase C-terminal" evidence="13">
    <location>
        <begin position="993"/>
        <end position="1137"/>
    </location>
</feature>
<evidence type="ECO:0000259" key="12">
    <source>
        <dbReference type="PROSITE" id="PS51192"/>
    </source>
</evidence>
<dbReference type="KEGG" id="blac:94345180"/>
<keyword evidence="16" id="KW-1185">Reference proteome</keyword>
<sequence>MAEGGRSTYIPPHMRGGGGGDRGRHDEDRRGGNEDRRGGNEDRRGGNDERRSGGGGYDRRGGSREGGRSGSHERGDAPPRATNSRWSGFESDRRDDRRGGYGDDRRGGYGGGYGRGGGGCGGGSVRVNEMGYHGDVRRNERLEHELFGDAKSSGINFDKYDDIPVETSGENVPDPVSEFAEEQLGPEVIRNLELCKYAKPTPVQKYSIPIGLAGRDMMACAQTGSGKTGGFLFPTLAAMLRVGGTPPPDVGHGRSRKIFPAGLILSPTRELASQIHEEAKKFCYCTGIAPVVIYGGAEVGRQLRELERGCDLLVATPGRLVDLMERGRISLSCIRFLILDEADRMLDMGFEPQIRRIVEQEDMPRERQTFMFSATFPREIQRLASDFLRDYIFLTVGRVGSASKDVKQTVEYIEQYDKEDYLVRFLNQVQDGLILVFVETKRGADFLEDMLCREGFPATSIHGDRSQREREQALASFKSGRTPVLVATDVAARGLDIDGVTQVINFDLPNNIDDYVHRIGRTGRVGNIGNALSMMNEKNRNIAREMYELMAENGQEIPAFLDQMANSGFRGTGGRSGRGGRGGRSGSRFGARDFRSEDRGGGNRGGGGSYGGGDRRGGNDERRSGGGGYDRRGGSREGGRSGSHERGDAPPRATNSRWSGFESDRRDDRRGGYGDDRRGGYGGGYGRGGGGCGGGSVRVNEMGYHGDVRRNERLEHELFGDAKSSGINFDKYDDIPVETSGENVPDPVSEFAEEQLGPEVIRNLELCKYAKPTPVQKYSIPIGLAGRDMMACAQTGSGKTGGFLFPTLAAMLRVGGTPPPDVGHGRSRKIFPAGLILSPTRELASQIHEEAKKFCYCTGIAPVVIYGGAEVGRQLRELERGCDLLVATPGRLVDLMERGRISLSCIRFLILDEADRMLDMGFEPQIRRIVEQEDMPRERQTFMFSATFPREIQRLASDFLRDYIFLTVGRVGSASKDVKQTVEYIEQYDKEDYLVRFLNQVQDGLILVFVETKRGADFLEDMLCREGFPATSIHGDRSQREREQALASFKSGRTPVLVATDVAARGLDIDGVTQVINFDLPNNIDDYVHRIGRTGRVGNIGNALSMMNEKNRNIAREMYELMAENGQEIPAFLDQMANSGFRGTGGRSGRGGRGGRSGSRFGARDFRSEDRGGGNRGGGGSYGGGGEGYGGGGGGYGGGYGGGGGGGGGSGYGGGGGRSGSARGGEDNSAWRHEDGKQLSATFEMTKVPRALVNFLSDTVTCPSVAMRQVMAAAEVGDAVFNADPSVNRLEKVAAERLGKPAALYVPSYV</sequence>
<evidence type="ECO:0000256" key="3">
    <source>
        <dbReference type="ARBA" id="ARBA00022741"/>
    </source>
</evidence>
<dbReference type="InterPro" id="IPR014001">
    <property type="entry name" value="Helicase_ATP-bd"/>
</dbReference>
<keyword evidence="5" id="KW-0347">Helicase</keyword>
<dbReference type="GO" id="GO:0005524">
    <property type="term" value="F:ATP binding"/>
    <property type="evidence" value="ECO:0007669"/>
    <property type="project" value="UniProtKB-KW"/>
</dbReference>
<feature type="short sequence motif" description="Q motif" evidence="10">
    <location>
        <begin position="749"/>
        <end position="777"/>
    </location>
</feature>
<dbReference type="Gene3D" id="3.40.50.300">
    <property type="entry name" value="P-loop containing nucleotide triphosphate hydrolases"/>
    <property type="match status" value="4"/>
</dbReference>
<feature type="compositionally biased region" description="Gly residues" evidence="11">
    <location>
        <begin position="602"/>
        <end position="612"/>
    </location>
</feature>
<evidence type="ECO:0000256" key="10">
    <source>
        <dbReference type="PROSITE-ProRule" id="PRU00552"/>
    </source>
</evidence>
<dbReference type="InterPro" id="IPR001597">
    <property type="entry name" value="ArAA_b-elim_lyase/Thr_aldolase"/>
</dbReference>
<feature type="domain" description="DEAD-box RNA helicase Q" evidence="14">
    <location>
        <begin position="749"/>
        <end position="777"/>
    </location>
</feature>
<dbReference type="SMART" id="SM00487">
    <property type="entry name" value="DEXDc"/>
    <property type="match status" value="2"/>
</dbReference>
<dbReference type="Gene3D" id="3.40.640.10">
    <property type="entry name" value="Type I PLP-dependent aspartate aminotransferase-like (Major domain)"/>
    <property type="match status" value="1"/>
</dbReference>
<accession>A0A976FLW7</accession>
<dbReference type="GO" id="GO:0006520">
    <property type="term" value="P:amino acid metabolic process"/>
    <property type="evidence" value="ECO:0007669"/>
    <property type="project" value="InterPro"/>
</dbReference>
<evidence type="ECO:0000256" key="9">
    <source>
        <dbReference type="ARBA" id="ARBA00047984"/>
    </source>
</evidence>
<feature type="short sequence motif" description="Q motif" evidence="10">
    <location>
        <begin position="177"/>
        <end position="205"/>
    </location>
</feature>
<dbReference type="FunFam" id="3.40.50.300:FF:000008">
    <property type="entry name" value="ATP-dependent RNA helicase RhlB"/>
    <property type="match status" value="2"/>
</dbReference>
<dbReference type="GO" id="GO:0003724">
    <property type="term" value="F:RNA helicase activity"/>
    <property type="evidence" value="ECO:0007669"/>
    <property type="project" value="UniProtKB-EC"/>
</dbReference>
<evidence type="ECO:0000313" key="15">
    <source>
        <dbReference type="EMBL" id="TDH68816.1"/>
    </source>
</evidence>
<evidence type="ECO:0000256" key="6">
    <source>
        <dbReference type="ARBA" id="ARBA00022840"/>
    </source>
</evidence>
<evidence type="ECO:0000256" key="5">
    <source>
        <dbReference type="ARBA" id="ARBA00022806"/>
    </source>
</evidence>
<dbReference type="InterPro" id="IPR000629">
    <property type="entry name" value="RNA-helicase_DEAD-box_CS"/>
</dbReference>
<feature type="compositionally biased region" description="Gly residues" evidence="11">
    <location>
        <begin position="1142"/>
        <end position="1157"/>
    </location>
</feature>
<dbReference type="Proteomes" id="UP000294530">
    <property type="component" value="Unassembled WGS sequence"/>
</dbReference>
<evidence type="ECO:0000313" key="16">
    <source>
        <dbReference type="Proteomes" id="UP000294530"/>
    </source>
</evidence>
<dbReference type="Pfam" id="PF01212">
    <property type="entry name" value="Beta_elim_lyase"/>
    <property type="match status" value="1"/>
</dbReference>
<dbReference type="GeneID" id="94345180"/>
<feature type="compositionally biased region" description="Basic and acidic residues" evidence="11">
    <location>
        <begin position="590"/>
        <end position="601"/>
    </location>
</feature>
<evidence type="ECO:0000256" key="8">
    <source>
        <dbReference type="ARBA" id="ARBA00022898"/>
    </source>
</evidence>
<feature type="region of interest" description="Disordered" evidence="11">
    <location>
        <begin position="565"/>
        <end position="692"/>
    </location>
</feature>
<dbReference type="PROSITE" id="PS51192">
    <property type="entry name" value="HELICASE_ATP_BIND_1"/>
    <property type="match status" value="2"/>
</dbReference>
<dbReference type="Pfam" id="PF00271">
    <property type="entry name" value="Helicase_C"/>
    <property type="match status" value="2"/>
</dbReference>
<dbReference type="InterPro" id="IPR015421">
    <property type="entry name" value="PyrdxlP-dep_Trfase_major"/>
</dbReference>
<feature type="compositionally biased region" description="Gly residues" evidence="11">
    <location>
        <begin position="108"/>
        <end position="120"/>
    </location>
</feature>
<feature type="compositionally biased region" description="Basic and acidic residues" evidence="11">
    <location>
        <begin position="662"/>
        <end position="679"/>
    </location>
</feature>
<keyword evidence="4" id="KW-0378">Hydrolase</keyword>
<feature type="compositionally biased region" description="Basic and acidic residues" evidence="11">
    <location>
        <begin position="21"/>
        <end position="77"/>
    </location>
</feature>
<evidence type="ECO:0000256" key="11">
    <source>
        <dbReference type="SAM" id="MobiDB-lite"/>
    </source>
</evidence>
<dbReference type="FunFam" id="3.40.50.300:FF:000397">
    <property type="entry name" value="Probable ATP-dependent RNA helicase DDX4"/>
    <property type="match status" value="2"/>
</dbReference>
<dbReference type="CDD" id="cd17967">
    <property type="entry name" value="DEADc_DDX3_DDX4"/>
    <property type="match status" value="2"/>
</dbReference>
<feature type="domain" description="Helicase ATP-binding" evidence="12">
    <location>
        <begin position="780"/>
        <end position="966"/>
    </location>
</feature>
<dbReference type="CDD" id="cd18787">
    <property type="entry name" value="SF2_C_DEAD"/>
    <property type="match status" value="2"/>
</dbReference>
<evidence type="ECO:0000259" key="13">
    <source>
        <dbReference type="PROSITE" id="PS51194"/>
    </source>
</evidence>
<dbReference type="InterPro" id="IPR044763">
    <property type="entry name" value="Ded1/Dbp1_DEADc"/>
</dbReference>
<feature type="domain" description="Helicase C-terminal" evidence="13">
    <location>
        <begin position="421"/>
        <end position="565"/>
    </location>
</feature>
<dbReference type="PROSITE" id="PS51195">
    <property type="entry name" value="Q_MOTIF"/>
    <property type="match status" value="2"/>
</dbReference>
<dbReference type="EC" id="3.6.4.13" evidence="2"/>
<feature type="compositionally biased region" description="Basic and acidic residues" evidence="11">
    <location>
        <begin position="1162"/>
        <end position="1173"/>
    </location>
</feature>
<dbReference type="GO" id="GO:0016787">
    <property type="term" value="F:hydrolase activity"/>
    <property type="evidence" value="ECO:0007669"/>
    <property type="project" value="UniProtKB-KW"/>
</dbReference>
<evidence type="ECO:0000256" key="1">
    <source>
        <dbReference type="ARBA" id="ARBA00001933"/>
    </source>
</evidence>
<dbReference type="RefSeq" id="XP_067818315.1">
    <property type="nucleotide sequence ID" value="XM_067959509.1"/>
</dbReference>
<dbReference type="InterPro" id="IPR001650">
    <property type="entry name" value="Helicase_C-like"/>
</dbReference>
<feature type="domain" description="DEAD-box RNA helicase Q" evidence="14">
    <location>
        <begin position="177"/>
        <end position="205"/>
    </location>
</feature>
<feature type="compositionally biased region" description="Basic and acidic residues" evidence="11">
    <location>
        <begin position="613"/>
        <end position="649"/>
    </location>
</feature>
<keyword evidence="6" id="KW-0067">ATP-binding</keyword>
<dbReference type="PROSITE" id="PS00039">
    <property type="entry name" value="DEAD_ATP_HELICASE"/>
    <property type="match status" value="2"/>
</dbReference>
<evidence type="ECO:0000256" key="4">
    <source>
        <dbReference type="ARBA" id="ARBA00022801"/>
    </source>
</evidence>
<keyword evidence="8" id="KW-0663">Pyridoxal phosphate</keyword>
<keyword evidence="3" id="KW-0547">Nucleotide-binding</keyword>
<feature type="compositionally biased region" description="Gly residues" evidence="11">
    <location>
        <begin position="1174"/>
        <end position="1183"/>
    </location>
</feature>
<protein>
    <recommendedName>
        <fullName evidence="2">RNA helicase</fullName>
        <ecNumber evidence="2">3.6.4.13</ecNumber>
    </recommendedName>
</protein>
<dbReference type="InterPro" id="IPR011545">
    <property type="entry name" value="DEAD/DEAH_box_helicase_dom"/>
</dbReference>
<dbReference type="InterPro" id="IPR015424">
    <property type="entry name" value="PyrdxlP-dep_Trfase"/>
</dbReference>
<dbReference type="Pfam" id="PF00270">
    <property type="entry name" value="DEAD"/>
    <property type="match status" value="2"/>
</dbReference>
<keyword evidence="7" id="KW-0694">RNA-binding</keyword>
<comment type="catalytic activity">
    <reaction evidence="9">
        <text>ATP + H2O = ADP + phosphate + H(+)</text>
        <dbReference type="Rhea" id="RHEA:13065"/>
        <dbReference type="ChEBI" id="CHEBI:15377"/>
        <dbReference type="ChEBI" id="CHEBI:15378"/>
        <dbReference type="ChEBI" id="CHEBI:30616"/>
        <dbReference type="ChEBI" id="CHEBI:43474"/>
        <dbReference type="ChEBI" id="CHEBI:456216"/>
        <dbReference type="EC" id="3.6.4.13"/>
    </reaction>
</comment>
<dbReference type="OrthoDB" id="196131at2759"/>
<feature type="domain" description="Helicase ATP-binding" evidence="12">
    <location>
        <begin position="208"/>
        <end position="394"/>
    </location>
</feature>